<proteinExistence type="predicted"/>
<dbReference type="AlphaFoldDB" id="H1KXH2"/>
<dbReference type="Proteomes" id="UP000003706">
    <property type="component" value="Unassembled WGS sequence"/>
</dbReference>
<gene>
    <name evidence="2" type="ORF">MetfoDRAFT_0495</name>
</gene>
<dbReference type="SUPFAM" id="SSF52540">
    <property type="entry name" value="P-loop containing nucleoside triphosphate hydrolases"/>
    <property type="match status" value="1"/>
</dbReference>
<keyword evidence="3" id="KW-1185">Reference proteome</keyword>
<accession>H1KXH2</accession>
<evidence type="ECO:0000259" key="1">
    <source>
        <dbReference type="Pfam" id="PF13175"/>
    </source>
</evidence>
<dbReference type="Gene3D" id="3.40.50.300">
    <property type="entry name" value="P-loop containing nucleotide triphosphate hydrolases"/>
    <property type="match status" value="1"/>
</dbReference>
<name>H1KXH2_9EURY</name>
<feature type="domain" description="Endonuclease GajA/Old nuclease/RecF-like AAA" evidence="1">
    <location>
        <begin position="8"/>
        <end position="48"/>
    </location>
</feature>
<dbReference type="PATRIC" id="fig|647171.4.peg.491"/>
<organism evidence="2 3">
    <name type="scientific">Methanotorris formicicus Mc-S-70</name>
    <dbReference type="NCBI Taxonomy" id="647171"/>
    <lineage>
        <taxon>Archaea</taxon>
        <taxon>Methanobacteriati</taxon>
        <taxon>Methanobacteriota</taxon>
        <taxon>Methanomada group</taxon>
        <taxon>Methanococci</taxon>
        <taxon>Methanococcales</taxon>
        <taxon>Methanocaldococcaceae</taxon>
        <taxon>Methanotorris</taxon>
    </lineage>
</organism>
<dbReference type="RefSeq" id="WP_007043939.1">
    <property type="nucleotide sequence ID" value="NZ_AGJL01000009.1"/>
</dbReference>
<protein>
    <recommendedName>
        <fullName evidence="1">Endonuclease GajA/Old nuclease/RecF-like AAA domain-containing protein</fullName>
    </recommendedName>
</protein>
<dbReference type="EMBL" id="AGJL01000009">
    <property type="protein sequence ID" value="EHP88275.1"/>
    <property type="molecule type" value="Genomic_DNA"/>
</dbReference>
<evidence type="ECO:0000313" key="2">
    <source>
        <dbReference type="EMBL" id="EHP88275.1"/>
    </source>
</evidence>
<comment type="caution">
    <text evidence="2">The sequence shown here is derived from an EMBL/GenBank/DDBJ whole genome shotgun (WGS) entry which is preliminary data.</text>
</comment>
<dbReference type="InterPro" id="IPR027417">
    <property type="entry name" value="P-loop_NTPase"/>
</dbReference>
<evidence type="ECO:0000313" key="3">
    <source>
        <dbReference type="Proteomes" id="UP000003706"/>
    </source>
</evidence>
<reference evidence="2 3" key="1">
    <citation type="submission" date="2011-09" db="EMBL/GenBank/DDBJ databases">
        <title>The draft genome of Methanotorris formicicus Mc-S-70.</title>
        <authorList>
            <consortium name="US DOE Joint Genome Institute (JGI-PGF)"/>
            <person name="Lucas S."/>
            <person name="Han J."/>
            <person name="Lapidus A."/>
            <person name="Cheng J.-F."/>
            <person name="Goodwin L."/>
            <person name="Pitluck S."/>
            <person name="Peters L."/>
            <person name="Land M.L."/>
            <person name="Hauser L."/>
            <person name="Sieprawska-Lupa M."/>
            <person name="Takai K."/>
            <person name="Miyazaki J."/>
            <person name="Whitman W."/>
            <person name="Woyke T.J."/>
        </authorList>
    </citation>
    <scope>NUCLEOTIDE SEQUENCE [LARGE SCALE GENOMIC DNA]</scope>
    <source>
        <strain evidence="2 3">Mc-S-70</strain>
    </source>
</reference>
<dbReference type="Pfam" id="PF13175">
    <property type="entry name" value="AAA_15"/>
    <property type="match status" value="1"/>
</dbReference>
<dbReference type="InterPro" id="IPR041685">
    <property type="entry name" value="AAA_GajA/Old/RecF-like"/>
</dbReference>
<sequence>MLINETKSIKEFRGIKELKEPLKLSKFNILIGKNNSGKTAILESFFISKSRKGL</sequence>
<dbReference type="STRING" id="647171.MetfoDRAFT_0495"/>